<dbReference type="KEGG" id="rfo:REIFOR_02029"/>
<organism evidence="7 8">
    <name type="scientific">Reinekea forsetii</name>
    <dbReference type="NCBI Taxonomy" id="1336806"/>
    <lineage>
        <taxon>Bacteria</taxon>
        <taxon>Pseudomonadati</taxon>
        <taxon>Pseudomonadota</taxon>
        <taxon>Gammaproteobacteria</taxon>
        <taxon>Oceanospirillales</taxon>
        <taxon>Saccharospirillaceae</taxon>
        <taxon>Reinekea</taxon>
    </lineage>
</organism>
<dbReference type="Gene3D" id="2.50.20.10">
    <property type="entry name" value="Lipoprotein localisation LolA/LolB/LppX"/>
    <property type="match status" value="1"/>
</dbReference>
<dbReference type="SUPFAM" id="SSF89392">
    <property type="entry name" value="Prokaryotic lipoproteins and lipoprotein localization factors"/>
    <property type="match status" value="1"/>
</dbReference>
<evidence type="ECO:0000256" key="3">
    <source>
        <dbReference type="ARBA" id="ARBA00022729"/>
    </source>
</evidence>
<gene>
    <name evidence="7" type="ORF">REIFOR_02029</name>
</gene>
<evidence type="ECO:0000256" key="1">
    <source>
        <dbReference type="ARBA" id="ARBA00011245"/>
    </source>
</evidence>
<dbReference type="InterPro" id="IPR033399">
    <property type="entry name" value="TP_0789-like"/>
</dbReference>
<sequence length="255" mass="28300">MKLLTNSRSLLTTALTSSLLLAGVWAAAESGSDTLAAIDRNTNLLDNDVSMVATMITESTADGVDKNVVRMFRRDRDDTFLILFQEPENIRGQGYLQIDETLWFYDPESRKFTHTSIKDSFKDSDANNSDFGSSAWAIDYRVTGSVAAKLGSFSTHLLTLAATSDEVTYPSMKIWVNDSPLLVLKAEAYSLSGRLMRTSYFPSYTQAGDAYMATKMIFVDEIVSGDKTTLTFDQVSTIDLDDSVFTKAYVERVNK</sequence>
<evidence type="ECO:0000259" key="6">
    <source>
        <dbReference type="Pfam" id="PF17131"/>
    </source>
</evidence>
<dbReference type="RefSeq" id="WP_100257442.1">
    <property type="nucleotide sequence ID" value="NZ_CP011797.1"/>
</dbReference>
<dbReference type="CDD" id="cd16329">
    <property type="entry name" value="LolA_like"/>
    <property type="match status" value="1"/>
</dbReference>
<dbReference type="AlphaFoldDB" id="A0A2K8KV66"/>
<keyword evidence="2" id="KW-0813">Transport</keyword>
<feature type="domain" description="Uncharacterized protein TP-0789" evidence="6">
    <location>
        <begin position="77"/>
        <end position="252"/>
    </location>
</feature>
<dbReference type="Pfam" id="PF17131">
    <property type="entry name" value="LolA_like"/>
    <property type="match status" value="1"/>
</dbReference>
<reference evidence="7 8" key="1">
    <citation type="journal article" date="2017" name="Environ. Microbiol.">
        <title>Genomic and physiological analyses of 'Reinekea forsetii' reveal a versatile opportunistic lifestyle during spring algae blooms.</title>
        <authorList>
            <person name="Avci B."/>
            <person name="Hahnke R.L."/>
            <person name="Chafee M."/>
            <person name="Fischer T."/>
            <person name="Gruber-Vodicka H."/>
            <person name="Tegetmeyer H.E."/>
            <person name="Harder J."/>
            <person name="Fuchs B.M."/>
            <person name="Amann R.I."/>
            <person name="Teeling H."/>
        </authorList>
    </citation>
    <scope>NUCLEOTIDE SEQUENCE [LARGE SCALE GENOMIC DNA]</scope>
    <source>
        <strain evidence="7 8">Hel1_31_D35</strain>
    </source>
</reference>
<evidence type="ECO:0000256" key="2">
    <source>
        <dbReference type="ARBA" id="ARBA00022448"/>
    </source>
</evidence>
<dbReference type="EMBL" id="CP011797">
    <property type="protein sequence ID" value="ATX77164.1"/>
    <property type="molecule type" value="Genomic_DNA"/>
</dbReference>
<evidence type="ECO:0000313" key="8">
    <source>
        <dbReference type="Proteomes" id="UP000229757"/>
    </source>
</evidence>
<feature type="signal peptide" evidence="5">
    <location>
        <begin position="1"/>
        <end position="22"/>
    </location>
</feature>
<accession>A0A2K8KV66</accession>
<comment type="subunit">
    <text evidence="1">Monomer.</text>
</comment>
<keyword evidence="3 5" id="KW-0732">Signal</keyword>
<feature type="chain" id="PRO_5014830207" description="Uncharacterized protein TP-0789 domain-containing protein" evidence="5">
    <location>
        <begin position="23"/>
        <end position="255"/>
    </location>
</feature>
<evidence type="ECO:0000256" key="5">
    <source>
        <dbReference type="SAM" id="SignalP"/>
    </source>
</evidence>
<evidence type="ECO:0000256" key="4">
    <source>
        <dbReference type="ARBA" id="ARBA00022927"/>
    </source>
</evidence>
<proteinExistence type="predicted"/>
<dbReference type="GO" id="GO:0015031">
    <property type="term" value="P:protein transport"/>
    <property type="evidence" value="ECO:0007669"/>
    <property type="project" value="UniProtKB-KW"/>
</dbReference>
<protein>
    <recommendedName>
        <fullName evidence="6">Uncharacterized protein TP-0789 domain-containing protein</fullName>
    </recommendedName>
</protein>
<keyword evidence="4" id="KW-0653">Protein transport</keyword>
<evidence type="ECO:0000313" key="7">
    <source>
        <dbReference type="EMBL" id="ATX77164.1"/>
    </source>
</evidence>
<dbReference type="Proteomes" id="UP000229757">
    <property type="component" value="Chromosome"/>
</dbReference>
<keyword evidence="8" id="KW-1185">Reference proteome</keyword>
<name>A0A2K8KV66_9GAMM</name>
<dbReference type="OrthoDB" id="597707at2"/>
<dbReference type="InterPro" id="IPR029046">
    <property type="entry name" value="LolA/LolB/LppX"/>
</dbReference>